<reference evidence="2 3" key="1">
    <citation type="submission" date="2017-09" db="EMBL/GenBank/DDBJ databases">
        <title>Comparative genomics of rhizobia isolated from Phaseolus vulgaris in China.</title>
        <authorList>
            <person name="Tong W."/>
        </authorList>
    </citation>
    <scope>NUCLEOTIDE SEQUENCE [LARGE SCALE GENOMIC DNA]</scope>
    <source>
        <strain evidence="2 3">FH14</strain>
    </source>
</reference>
<evidence type="ECO:0000313" key="3">
    <source>
        <dbReference type="Proteomes" id="UP000219914"/>
    </source>
</evidence>
<dbReference type="EMBL" id="JAVLSF010000019">
    <property type="protein sequence ID" value="MDR9775977.1"/>
    <property type="molecule type" value="Genomic_DNA"/>
</dbReference>
<protein>
    <recommendedName>
        <fullName evidence="5">Response regulator</fullName>
    </recommendedName>
</protein>
<dbReference type="Proteomes" id="UP001268610">
    <property type="component" value="Unassembled WGS sequence"/>
</dbReference>
<evidence type="ECO:0000313" key="2">
    <source>
        <dbReference type="EMBL" id="PDT20988.1"/>
    </source>
</evidence>
<dbReference type="EMBL" id="NWSY01000021">
    <property type="protein sequence ID" value="PDT20988.1"/>
    <property type="molecule type" value="Genomic_DNA"/>
</dbReference>
<name>A0A2A6K8V6_9HYPH</name>
<evidence type="ECO:0000313" key="4">
    <source>
        <dbReference type="Proteomes" id="UP001268610"/>
    </source>
</evidence>
<dbReference type="RefSeq" id="WP_097536608.1">
    <property type="nucleotide sequence ID" value="NZ_JAVLSD010000009.1"/>
</dbReference>
<sequence>MKPLGPLAGKTILIIGEADFLSDNARGALIANQASVTGPIVAADAIDRLSEGLIVDAVIIDIAISDDAMLWMNEWLEARKIPFIFARDQRSAGLPGGFVLSGRPADINAIVFALFGQERPFYH</sequence>
<gene>
    <name evidence="2" type="ORF">CO674_25220</name>
    <name evidence="1" type="ORF">RJJ65_25605</name>
</gene>
<organism evidence="1 4">
    <name type="scientific">Rhizobium hidalgonense</name>
    <dbReference type="NCBI Taxonomy" id="1538159"/>
    <lineage>
        <taxon>Bacteria</taxon>
        <taxon>Pseudomonadati</taxon>
        <taxon>Pseudomonadota</taxon>
        <taxon>Alphaproteobacteria</taxon>
        <taxon>Hyphomicrobiales</taxon>
        <taxon>Rhizobiaceae</taxon>
        <taxon>Rhizobium/Agrobacterium group</taxon>
        <taxon>Rhizobium</taxon>
    </lineage>
</organism>
<comment type="caution">
    <text evidence="1">The sequence shown here is derived from an EMBL/GenBank/DDBJ whole genome shotgun (WGS) entry which is preliminary data.</text>
</comment>
<proteinExistence type="predicted"/>
<dbReference type="Gene3D" id="3.40.50.2300">
    <property type="match status" value="1"/>
</dbReference>
<dbReference type="AlphaFoldDB" id="A0A2A6K8V6"/>
<dbReference type="Proteomes" id="UP000219914">
    <property type="component" value="Unassembled WGS sequence"/>
</dbReference>
<evidence type="ECO:0008006" key="5">
    <source>
        <dbReference type="Google" id="ProtNLM"/>
    </source>
</evidence>
<accession>A0A2A6K8V6</accession>
<keyword evidence="3" id="KW-1185">Reference proteome</keyword>
<reference evidence="1" key="2">
    <citation type="submission" date="2023-04" db="EMBL/GenBank/DDBJ databases">
        <title>Genomic characterization of faba bean (Vicia faba) microsymbionts in Mexican soils.</title>
        <authorList>
            <person name="Rivera Orduna F.N."/>
            <person name="Guevara-Luna J."/>
            <person name="Yan J."/>
            <person name="Arroyo-Herrera I."/>
            <person name="Li Y."/>
            <person name="Vasquez-Murrieta M.S."/>
            <person name="Wang E.T."/>
        </authorList>
    </citation>
    <scope>NUCLEOTIDE SEQUENCE</scope>
    <source>
        <strain evidence="1">CH26</strain>
    </source>
</reference>
<evidence type="ECO:0000313" key="1">
    <source>
        <dbReference type="EMBL" id="MDR9775977.1"/>
    </source>
</evidence>